<feature type="region of interest" description="Disordered" evidence="1">
    <location>
        <begin position="1"/>
        <end position="40"/>
    </location>
</feature>
<evidence type="ECO:0000256" key="1">
    <source>
        <dbReference type="SAM" id="MobiDB-lite"/>
    </source>
</evidence>
<evidence type="ECO:0000313" key="3">
    <source>
        <dbReference type="Proteomes" id="UP000824469"/>
    </source>
</evidence>
<dbReference type="Proteomes" id="UP000824469">
    <property type="component" value="Unassembled WGS sequence"/>
</dbReference>
<evidence type="ECO:0000313" key="2">
    <source>
        <dbReference type="EMBL" id="KAH9300547.1"/>
    </source>
</evidence>
<dbReference type="InterPro" id="IPR053234">
    <property type="entry name" value="RPM1_Interactor"/>
</dbReference>
<reference evidence="2 3" key="1">
    <citation type="journal article" date="2021" name="Nat. Plants">
        <title>The Taxus genome provides insights into paclitaxel biosynthesis.</title>
        <authorList>
            <person name="Xiong X."/>
            <person name="Gou J."/>
            <person name="Liao Q."/>
            <person name="Li Y."/>
            <person name="Zhou Q."/>
            <person name="Bi G."/>
            <person name="Li C."/>
            <person name="Du R."/>
            <person name="Wang X."/>
            <person name="Sun T."/>
            <person name="Guo L."/>
            <person name="Liang H."/>
            <person name="Lu P."/>
            <person name="Wu Y."/>
            <person name="Zhang Z."/>
            <person name="Ro D.K."/>
            <person name="Shang Y."/>
            <person name="Huang S."/>
            <person name="Yan J."/>
        </authorList>
    </citation>
    <scope>NUCLEOTIDE SEQUENCE [LARGE SCALE GENOMIC DNA]</scope>
    <source>
        <strain evidence="2">Ta-2019</strain>
    </source>
</reference>
<dbReference type="PANTHER" id="PTHR33443">
    <property type="entry name" value="ZGC:112980"/>
    <property type="match status" value="1"/>
</dbReference>
<dbReference type="PANTHER" id="PTHR33443:SF30">
    <property type="entry name" value="SARCOSINE DEHYDROGENASE-2C PROTEIN"/>
    <property type="match status" value="1"/>
</dbReference>
<feature type="non-terminal residue" evidence="2">
    <location>
        <position position="1"/>
    </location>
</feature>
<protein>
    <submittedName>
        <fullName evidence="2">Uncharacterized protein</fullName>
    </submittedName>
</protein>
<organism evidence="2 3">
    <name type="scientific">Taxus chinensis</name>
    <name type="common">Chinese yew</name>
    <name type="synonym">Taxus wallichiana var. chinensis</name>
    <dbReference type="NCBI Taxonomy" id="29808"/>
    <lineage>
        <taxon>Eukaryota</taxon>
        <taxon>Viridiplantae</taxon>
        <taxon>Streptophyta</taxon>
        <taxon>Embryophyta</taxon>
        <taxon>Tracheophyta</taxon>
        <taxon>Spermatophyta</taxon>
        <taxon>Pinopsida</taxon>
        <taxon>Pinidae</taxon>
        <taxon>Conifers II</taxon>
        <taxon>Cupressales</taxon>
        <taxon>Taxaceae</taxon>
        <taxon>Taxus</taxon>
    </lineage>
</organism>
<dbReference type="EMBL" id="JAHRHJ020000009">
    <property type="protein sequence ID" value="KAH9300547.1"/>
    <property type="molecule type" value="Genomic_DNA"/>
</dbReference>
<proteinExistence type="predicted"/>
<dbReference type="AlphaFoldDB" id="A0AA38CNE7"/>
<feature type="compositionally biased region" description="Low complexity" evidence="1">
    <location>
        <begin position="1"/>
        <end position="13"/>
    </location>
</feature>
<sequence>MSPPRIVIEISSSSDEETTPLRLRKKTSFGKSPSGEKGVSVIRVASPIKRHTKKRKSRDFDDDCIILDSDPDNKGSGLSAMSNQSPKDLLVVAERGQVACRDYPHARHLCAKFHFKSTSHHRHCEL</sequence>
<accession>A0AA38CNE7</accession>
<name>A0AA38CNE7_TAXCH</name>
<keyword evidence="3" id="KW-1185">Reference proteome</keyword>
<gene>
    <name evidence="2" type="ORF">KI387_012130</name>
</gene>
<comment type="caution">
    <text evidence="2">The sequence shown here is derived from an EMBL/GenBank/DDBJ whole genome shotgun (WGS) entry which is preliminary data.</text>
</comment>